<dbReference type="CDD" id="cd20736">
    <property type="entry name" value="PoNe_Nuclease"/>
    <property type="match status" value="1"/>
</dbReference>
<comment type="similarity">
    <text evidence="1 2">Belongs to the UPF0102 family.</text>
</comment>
<dbReference type="NCBIfam" id="NF009154">
    <property type="entry name" value="PRK12497.3-3"/>
    <property type="match status" value="1"/>
</dbReference>
<dbReference type="InterPro" id="IPR011856">
    <property type="entry name" value="tRNA_endonuc-like_dom_sf"/>
</dbReference>
<dbReference type="Gene3D" id="3.40.1350.10">
    <property type="match status" value="1"/>
</dbReference>
<evidence type="ECO:0000313" key="3">
    <source>
        <dbReference type="EMBL" id="OGM00149.1"/>
    </source>
</evidence>
<dbReference type="GO" id="GO:0003676">
    <property type="term" value="F:nucleic acid binding"/>
    <property type="evidence" value="ECO:0007669"/>
    <property type="project" value="InterPro"/>
</dbReference>
<name>A0A1F7WCP9_9BACT</name>
<comment type="caution">
    <text evidence="3">The sequence shown here is derived from an EMBL/GenBank/DDBJ whole genome shotgun (WGS) entry which is preliminary data.</text>
</comment>
<evidence type="ECO:0000256" key="1">
    <source>
        <dbReference type="ARBA" id="ARBA00006738"/>
    </source>
</evidence>
<proteinExistence type="inferred from homology"/>
<dbReference type="Proteomes" id="UP000176988">
    <property type="component" value="Unassembled WGS sequence"/>
</dbReference>
<sequence>MSVRAVLGLAGEQAAARYLKRHGFRIVDQRWSCRFGEVDLVVEKDNQVVFVEVKTRTSNSFGGGVAAVGFRKSARLRATAYSYLQAKGLIGCPFRIDVVVVEPAGFGRFRISHLPSVVGEED</sequence>
<dbReference type="NCBIfam" id="NF009150">
    <property type="entry name" value="PRK12497.1-3"/>
    <property type="match status" value="1"/>
</dbReference>
<reference evidence="3 4" key="1">
    <citation type="journal article" date="2016" name="Nat. Commun.">
        <title>Thousands of microbial genomes shed light on interconnected biogeochemical processes in an aquifer system.</title>
        <authorList>
            <person name="Anantharaman K."/>
            <person name="Brown C.T."/>
            <person name="Hug L.A."/>
            <person name="Sharon I."/>
            <person name="Castelle C.J."/>
            <person name="Probst A.J."/>
            <person name="Thomas B.C."/>
            <person name="Singh A."/>
            <person name="Wilkins M.J."/>
            <person name="Karaoz U."/>
            <person name="Brodie E.L."/>
            <person name="Williams K.H."/>
            <person name="Hubbard S.S."/>
            <person name="Banfield J.F."/>
        </authorList>
    </citation>
    <scope>NUCLEOTIDE SEQUENCE [LARGE SCALE GENOMIC DNA]</scope>
</reference>
<evidence type="ECO:0000313" key="4">
    <source>
        <dbReference type="Proteomes" id="UP000176988"/>
    </source>
</evidence>
<protein>
    <recommendedName>
        <fullName evidence="2">UPF0102 protein A2480_03730</fullName>
    </recommendedName>
</protein>
<dbReference type="InterPro" id="IPR011335">
    <property type="entry name" value="Restrct_endonuc-II-like"/>
</dbReference>
<accession>A0A1F7WCP9</accession>
<dbReference type="InterPro" id="IPR003509">
    <property type="entry name" value="UPF0102_YraN-like"/>
</dbReference>
<dbReference type="PANTHER" id="PTHR34039">
    <property type="entry name" value="UPF0102 PROTEIN YRAN"/>
    <property type="match status" value="1"/>
</dbReference>
<dbReference type="HAMAP" id="MF_00048">
    <property type="entry name" value="UPF0102"/>
    <property type="match status" value="1"/>
</dbReference>
<dbReference type="STRING" id="1802424.A2480_03730"/>
<evidence type="ECO:0000256" key="2">
    <source>
        <dbReference type="HAMAP-Rule" id="MF_00048"/>
    </source>
</evidence>
<dbReference type="EMBL" id="MGFG01000034">
    <property type="protein sequence ID" value="OGM00149.1"/>
    <property type="molecule type" value="Genomic_DNA"/>
</dbReference>
<dbReference type="NCBIfam" id="TIGR00252">
    <property type="entry name" value="YraN family protein"/>
    <property type="match status" value="1"/>
</dbReference>
<dbReference type="PANTHER" id="PTHR34039:SF1">
    <property type="entry name" value="UPF0102 PROTEIN YRAN"/>
    <property type="match status" value="1"/>
</dbReference>
<dbReference type="SUPFAM" id="SSF52980">
    <property type="entry name" value="Restriction endonuclease-like"/>
    <property type="match status" value="1"/>
</dbReference>
<gene>
    <name evidence="3" type="ORF">A2480_03730</name>
</gene>
<dbReference type="AlphaFoldDB" id="A0A1F7WCP9"/>
<dbReference type="Pfam" id="PF02021">
    <property type="entry name" value="UPF0102"/>
    <property type="match status" value="1"/>
</dbReference>
<organism evidence="3 4">
    <name type="scientific">Candidatus Uhrbacteria bacterium RIFOXYC2_FULL_47_19</name>
    <dbReference type="NCBI Taxonomy" id="1802424"/>
    <lineage>
        <taxon>Bacteria</taxon>
        <taxon>Candidatus Uhriibacteriota</taxon>
    </lineage>
</organism>